<feature type="region of interest" description="Disordered" evidence="1">
    <location>
        <begin position="261"/>
        <end position="293"/>
    </location>
</feature>
<gene>
    <name evidence="2" type="ORF">SI8410_09012149</name>
</gene>
<feature type="compositionally biased region" description="Low complexity" evidence="1">
    <location>
        <begin position="279"/>
        <end position="288"/>
    </location>
</feature>
<dbReference type="EMBL" id="LR746272">
    <property type="protein sequence ID" value="CAA7401471.1"/>
    <property type="molecule type" value="Genomic_DNA"/>
</dbReference>
<dbReference type="Proteomes" id="UP000663760">
    <property type="component" value="Chromosome 9"/>
</dbReference>
<evidence type="ECO:0000313" key="2">
    <source>
        <dbReference type="EMBL" id="CAA7401471.1"/>
    </source>
</evidence>
<evidence type="ECO:0000256" key="1">
    <source>
        <dbReference type="SAM" id="MobiDB-lite"/>
    </source>
</evidence>
<feature type="compositionally biased region" description="Pro residues" evidence="1">
    <location>
        <begin position="12"/>
        <end position="23"/>
    </location>
</feature>
<keyword evidence="3" id="KW-1185">Reference proteome</keyword>
<sequence length="330" mass="35819">MTLVGGIATFPSTPPPSAPPAFPPPIAAFPTSLPLPRASCASRSLPKLKSSLSKKSSLRPPKGEFRVVSTLSRRHDHPHILDRSGGGVWGHGAVLLRAAEYVGNWRGAGAPHEHVQVLASFVPFRHDLRLPVGLPRSAGIGHGHGLRRRCRWRGERRRRRVVVKPGFRAAGSSGGDVVLLVIVRRAGGWTPGGGYHAEGIGGAEVGAPPSHGVEVGVVEAGTPRCGVAGRLQRPTERREKTSEREALERRTVMWTLPSSLTSASASMAPSRWPSRETTSESTAMETMEPATSGNCSVMRRRAARYSYMKSMRVYQMMHWRTTICTMRLPE</sequence>
<name>A0A7I8KV19_SPIIN</name>
<feature type="region of interest" description="Disordered" evidence="1">
    <location>
        <begin position="1"/>
        <end position="23"/>
    </location>
</feature>
<feature type="compositionally biased region" description="Low complexity" evidence="1">
    <location>
        <begin position="261"/>
        <end position="270"/>
    </location>
</feature>
<reference evidence="2" key="1">
    <citation type="submission" date="2020-02" db="EMBL/GenBank/DDBJ databases">
        <authorList>
            <person name="Scholz U."/>
            <person name="Mascher M."/>
            <person name="Fiebig A."/>
        </authorList>
    </citation>
    <scope>NUCLEOTIDE SEQUENCE</scope>
</reference>
<dbReference type="AlphaFoldDB" id="A0A7I8KV19"/>
<proteinExistence type="predicted"/>
<accession>A0A7I8KV19</accession>
<protein>
    <submittedName>
        <fullName evidence="2">Uncharacterized protein</fullName>
    </submittedName>
</protein>
<organism evidence="2 3">
    <name type="scientific">Spirodela intermedia</name>
    <name type="common">Intermediate duckweed</name>
    <dbReference type="NCBI Taxonomy" id="51605"/>
    <lineage>
        <taxon>Eukaryota</taxon>
        <taxon>Viridiplantae</taxon>
        <taxon>Streptophyta</taxon>
        <taxon>Embryophyta</taxon>
        <taxon>Tracheophyta</taxon>
        <taxon>Spermatophyta</taxon>
        <taxon>Magnoliopsida</taxon>
        <taxon>Liliopsida</taxon>
        <taxon>Araceae</taxon>
        <taxon>Lemnoideae</taxon>
        <taxon>Spirodela</taxon>
    </lineage>
</organism>
<evidence type="ECO:0000313" key="3">
    <source>
        <dbReference type="Proteomes" id="UP000663760"/>
    </source>
</evidence>